<dbReference type="EMBL" id="CP000631">
    <property type="protein sequence ID" value="ACM31390.1"/>
    <property type="molecule type" value="Genomic_DNA"/>
</dbReference>
<evidence type="ECO:0000313" key="11">
    <source>
        <dbReference type="EMBL" id="ACM31390.1"/>
    </source>
</evidence>
<feature type="transmembrane region" description="Helical" evidence="9">
    <location>
        <begin position="26"/>
        <end position="49"/>
    </location>
</feature>
<dbReference type="InterPro" id="IPR035906">
    <property type="entry name" value="MetI-like_sf"/>
</dbReference>
<accession>B9JQH1</accession>
<feature type="transmembrane region" description="Helical" evidence="9">
    <location>
        <begin position="102"/>
        <end position="125"/>
    </location>
</feature>
<dbReference type="GO" id="GO:0022857">
    <property type="term" value="F:transmembrane transporter activity"/>
    <property type="evidence" value="ECO:0007669"/>
    <property type="project" value="InterPro"/>
</dbReference>
<dbReference type="GO" id="GO:0043190">
    <property type="term" value="C:ATP-binding cassette (ABC) transporter complex"/>
    <property type="evidence" value="ECO:0007669"/>
    <property type="project" value="InterPro"/>
</dbReference>
<dbReference type="CDD" id="cd06261">
    <property type="entry name" value="TM_PBP2"/>
    <property type="match status" value="1"/>
</dbReference>
<dbReference type="GO" id="GO:0006865">
    <property type="term" value="P:amino acid transport"/>
    <property type="evidence" value="ECO:0007669"/>
    <property type="project" value="UniProtKB-KW"/>
</dbReference>
<dbReference type="PANTHER" id="PTHR30614:SF37">
    <property type="entry name" value="AMINO-ACID ABC TRANSPORTER PERMEASE PROTEIN YHDX-RELATED"/>
    <property type="match status" value="1"/>
</dbReference>
<dbReference type="InterPro" id="IPR010065">
    <property type="entry name" value="AA_ABC_transptr_permease_3TM"/>
</dbReference>
<dbReference type="Proteomes" id="UP000001600">
    <property type="component" value="Plasmid pAtK84c"/>
</dbReference>
<evidence type="ECO:0000259" key="10">
    <source>
        <dbReference type="PROSITE" id="PS50928"/>
    </source>
</evidence>
<evidence type="ECO:0000256" key="4">
    <source>
        <dbReference type="ARBA" id="ARBA00022475"/>
    </source>
</evidence>
<evidence type="ECO:0000256" key="7">
    <source>
        <dbReference type="ARBA" id="ARBA00022989"/>
    </source>
</evidence>
<name>B9JQH1_RHIR8</name>
<keyword evidence="5 9" id="KW-0812">Transmembrane</keyword>
<evidence type="ECO:0000256" key="8">
    <source>
        <dbReference type="ARBA" id="ARBA00023136"/>
    </source>
</evidence>
<feature type="transmembrane region" description="Helical" evidence="9">
    <location>
        <begin position="184"/>
        <end position="209"/>
    </location>
</feature>
<dbReference type="InterPro" id="IPR043429">
    <property type="entry name" value="ArtM/GltK/GlnP/TcyL/YhdX-like"/>
</dbReference>
<keyword evidence="6" id="KW-0029">Amino-acid transport</keyword>
<organism evidence="11 12">
    <name type="scientific">Rhizobium rhizogenes (strain K84 / ATCC BAA-868)</name>
    <name type="common">Agrobacterium radiobacter</name>
    <dbReference type="NCBI Taxonomy" id="311403"/>
    <lineage>
        <taxon>Bacteria</taxon>
        <taxon>Pseudomonadati</taxon>
        <taxon>Pseudomonadota</taxon>
        <taxon>Alphaproteobacteria</taxon>
        <taxon>Hyphomicrobiales</taxon>
        <taxon>Rhizobiaceae</taxon>
        <taxon>Rhizobium/Agrobacterium group</taxon>
        <taxon>Rhizobium</taxon>
    </lineage>
</organism>
<reference evidence="11 12" key="1">
    <citation type="journal article" date="2009" name="J. Bacteriol.">
        <title>Genome sequences of three Agrobacterium biovars help elucidate the evolution of multichromosome genomes in bacteria.</title>
        <authorList>
            <person name="Slater S.C."/>
            <person name="Goldman B.S."/>
            <person name="Goodner B."/>
            <person name="Setubal J.C."/>
            <person name="Farrand S.K."/>
            <person name="Nester E.W."/>
            <person name="Burr T.J."/>
            <person name="Banta L."/>
            <person name="Dickerman A.W."/>
            <person name="Paulsen I."/>
            <person name="Otten L."/>
            <person name="Suen G."/>
            <person name="Welch R."/>
            <person name="Almeida N.F."/>
            <person name="Arnold F."/>
            <person name="Burton O.T."/>
            <person name="Du Z."/>
            <person name="Ewing A."/>
            <person name="Godsy E."/>
            <person name="Heisel S."/>
            <person name="Houmiel K.L."/>
            <person name="Jhaveri J."/>
            <person name="Lu J."/>
            <person name="Miller N.M."/>
            <person name="Norton S."/>
            <person name="Chen Q."/>
            <person name="Phoolcharoen W."/>
            <person name="Ohlin V."/>
            <person name="Ondrusek D."/>
            <person name="Pride N."/>
            <person name="Stricklin S.L."/>
            <person name="Sun J."/>
            <person name="Wheeler C."/>
            <person name="Wilson L."/>
            <person name="Zhu H."/>
            <person name="Wood D.W."/>
        </authorList>
    </citation>
    <scope>NUCLEOTIDE SEQUENCE [LARGE SCALE GENOMIC DNA]</scope>
    <source>
        <strain evidence="12">K84 / ATCC BAA-868</strain>
        <plasmid evidence="11 12">pAtK84c</plasmid>
    </source>
</reference>
<dbReference type="AlphaFoldDB" id="B9JQH1"/>
<evidence type="ECO:0000256" key="6">
    <source>
        <dbReference type="ARBA" id="ARBA00022970"/>
    </source>
</evidence>
<gene>
    <name evidence="11" type="ordered locus">Arad_12416</name>
</gene>
<feature type="transmembrane region" description="Helical" evidence="9">
    <location>
        <begin position="364"/>
        <end position="387"/>
    </location>
</feature>
<dbReference type="NCBIfam" id="TIGR01726">
    <property type="entry name" value="HEQRo_perm_3TM"/>
    <property type="match status" value="1"/>
</dbReference>
<evidence type="ECO:0000256" key="5">
    <source>
        <dbReference type="ARBA" id="ARBA00022692"/>
    </source>
</evidence>
<keyword evidence="3 9" id="KW-0813">Transport</keyword>
<evidence type="ECO:0000256" key="1">
    <source>
        <dbReference type="ARBA" id="ARBA00004429"/>
    </source>
</evidence>
<keyword evidence="7 9" id="KW-1133">Transmembrane helix</keyword>
<dbReference type="KEGG" id="ara:Arad_12416"/>
<dbReference type="PANTHER" id="PTHR30614">
    <property type="entry name" value="MEMBRANE COMPONENT OF AMINO ACID ABC TRANSPORTER"/>
    <property type="match status" value="1"/>
</dbReference>
<evidence type="ECO:0000256" key="3">
    <source>
        <dbReference type="ARBA" id="ARBA00022448"/>
    </source>
</evidence>
<keyword evidence="8 9" id="KW-0472">Membrane</keyword>
<dbReference type="PROSITE" id="PS50928">
    <property type="entry name" value="ABC_TM1"/>
    <property type="match status" value="1"/>
</dbReference>
<evidence type="ECO:0000313" key="12">
    <source>
        <dbReference type="Proteomes" id="UP000001600"/>
    </source>
</evidence>
<sequence length="397" mass="42268">MNELRMRSHPIGPGFSKRGLLRRLRLWLGPAPAAQFAILLVCCTVLWYFGINIAATMRRLGIEPGFAFLSQRANFEIGESLIAYSSADSYGRALLAGLVNTIYVAVLGCILSTALGTALGIAQLTRNLVLTSFVRSYVEIFRNTPLLLQLFLWSAIFQNLPAARNAIKLAGAFLSNRGLYVPKLLLAGDAPVASTALSVLCGLIVVIALRRLLLGRPFYATQISLAAIIAASATFWLSGGGIDLDLPTKGGFNITGGLSLSPEFAGLLAGLVFNSAATVAEIVRGGIQSVQNGQWEAARSLGLRPGHIMRLIVLPQALRVITPLMTSSYLDLTKNSSLAVAIGFPDLVNVANTTANTTGQTLEAIAIIAGAYLSLNLAVSLAMNLFNSRIVQIEGRR</sequence>
<dbReference type="SUPFAM" id="SSF161098">
    <property type="entry name" value="MetI-like"/>
    <property type="match status" value="1"/>
</dbReference>
<dbReference type="Gene3D" id="1.10.3720.10">
    <property type="entry name" value="MetI-like"/>
    <property type="match status" value="2"/>
</dbReference>
<dbReference type="HOGENOM" id="CLU_019602_8_0_5"/>
<comment type="similarity">
    <text evidence="2">Belongs to the binding-protein-dependent transport system permease family. HisMQ subfamily.</text>
</comment>
<feature type="transmembrane region" description="Helical" evidence="9">
    <location>
        <begin position="218"/>
        <end position="237"/>
    </location>
</feature>
<protein>
    <submittedName>
        <fullName evidence="11">ABC-type amino acid transport system, permease component</fullName>
    </submittedName>
</protein>
<dbReference type="InterPro" id="IPR000515">
    <property type="entry name" value="MetI-like"/>
</dbReference>
<proteinExistence type="inferred from homology"/>
<keyword evidence="4" id="KW-1003">Cell membrane</keyword>
<geneLocation type="plasmid" evidence="11 12">
    <name>pAtK84c</name>
</geneLocation>
<evidence type="ECO:0000256" key="9">
    <source>
        <dbReference type="RuleBase" id="RU363032"/>
    </source>
</evidence>
<dbReference type="Pfam" id="PF00528">
    <property type="entry name" value="BPD_transp_1"/>
    <property type="match status" value="1"/>
</dbReference>
<comment type="subcellular location">
    <subcellularLocation>
        <location evidence="1">Cell inner membrane</location>
        <topology evidence="1">Multi-pass membrane protein</topology>
    </subcellularLocation>
    <subcellularLocation>
        <location evidence="9">Cell membrane</location>
        <topology evidence="9">Multi-pass membrane protein</topology>
    </subcellularLocation>
</comment>
<keyword evidence="11" id="KW-0614">Plasmid</keyword>
<evidence type="ECO:0000256" key="2">
    <source>
        <dbReference type="ARBA" id="ARBA00010072"/>
    </source>
</evidence>
<feature type="domain" description="ABC transmembrane type-1" evidence="10">
    <location>
        <begin position="98"/>
        <end position="383"/>
    </location>
</feature>